<organism evidence="1 2">
    <name type="scientific">Naganishia onofrii</name>
    <dbReference type="NCBI Taxonomy" id="1851511"/>
    <lineage>
        <taxon>Eukaryota</taxon>
        <taxon>Fungi</taxon>
        <taxon>Dikarya</taxon>
        <taxon>Basidiomycota</taxon>
        <taxon>Agaricomycotina</taxon>
        <taxon>Tremellomycetes</taxon>
        <taxon>Filobasidiales</taxon>
        <taxon>Filobasidiaceae</taxon>
        <taxon>Naganishia</taxon>
    </lineage>
</organism>
<reference evidence="1" key="1">
    <citation type="submission" date="2023-04" db="EMBL/GenBank/DDBJ databases">
        <title>Draft Genome sequencing of Naganishia species isolated from polar environments using Oxford Nanopore Technology.</title>
        <authorList>
            <person name="Leo P."/>
            <person name="Venkateswaran K."/>
        </authorList>
    </citation>
    <scope>NUCLEOTIDE SEQUENCE</scope>
    <source>
        <strain evidence="1">DBVPG 5303</strain>
    </source>
</reference>
<accession>A0ACC2XQ92</accession>
<gene>
    <name evidence="1" type="ORF">QFC24_002461</name>
</gene>
<protein>
    <submittedName>
        <fullName evidence="1">Uncharacterized protein</fullName>
    </submittedName>
</protein>
<sequence length="288" mass="30903">MPSMAYKGTSDVQAVSPAETNDQLQRESTIPKIIITDESDFMPPPDETAVLEATVPADVPRIPLYEEEEQAYIPSYQYMQQQENQNSTYTQAAYNQPGPGSAGLSVPSTSAAAADAYSYGWGQAPQPYPASLPNNPTMANSMAIFDPAALQRLSQQLAPRPVNAPTQPQYSQANAAAAYGGYNSSVGYIAPNGYNVQSGYTPGGGYAPPTNSNNWRSAPPSGPARHADRRDGSPRQVSDNGLDLVSPGINKHLFLGVNVSKTRPVKSLKDTRSTPQSLDREWSCKCSK</sequence>
<keyword evidence="2" id="KW-1185">Reference proteome</keyword>
<name>A0ACC2XQ92_9TREE</name>
<dbReference type="Proteomes" id="UP001234202">
    <property type="component" value="Unassembled WGS sequence"/>
</dbReference>
<proteinExistence type="predicted"/>
<dbReference type="EMBL" id="JASBWV010000006">
    <property type="protein sequence ID" value="KAJ9126188.1"/>
    <property type="molecule type" value="Genomic_DNA"/>
</dbReference>
<evidence type="ECO:0000313" key="2">
    <source>
        <dbReference type="Proteomes" id="UP001234202"/>
    </source>
</evidence>
<comment type="caution">
    <text evidence="1">The sequence shown here is derived from an EMBL/GenBank/DDBJ whole genome shotgun (WGS) entry which is preliminary data.</text>
</comment>
<evidence type="ECO:0000313" key="1">
    <source>
        <dbReference type="EMBL" id="KAJ9126188.1"/>
    </source>
</evidence>